<evidence type="ECO:0000259" key="1">
    <source>
        <dbReference type="Pfam" id="PF04149"/>
    </source>
</evidence>
<dbReference type="Proteomes" id="UP001183615">
    <property type="component" value="Unassembled WGS sequence"/>
</dbReference>
<accession>A0ABU2S4G9</accession>
<dbReference type="RefSeq" id="WP_311618164.1">
    <property type="nucleotide sequence ID" value="NZ_JAVREV010000007.1"/>
</dbReference>
<feature type="domain" description="DUF397" evidence="1">
    <location>
        <begin position="10"/>
        <end position="61"/>
    </location>
</feature>
<dbReference type="Pfam" id="PF04149">
    <property type="entry name" value="DUF397"/>
    <property type="match status" value="1"/>
</dbReference>
<comment type="caution">
    <text evidence="2">The sequence shown here is derived from an EMBL/GenBank/DDBJ whole genome shotgun (WGS) entry which is preliminary data.</text>
</comment>
<protein>
    <submittedName>
        <fullName evidence="2">DUF397 domain-containing protein</fullName>
    </submittedName>
</protein>
<sequence>MNRYKTDARGWRKSSYSNGQSACVEVADGVPGMVPVRDSKTAGGPVLVVPAHSWTAFLASLDIDDA</sequence>
<reference evidence="3" key="1">
    <citation type="submission" date="2023-07" db="EMBL/GenBank/DDBJ databases">
        <title>30 novel species of actinomycetes from the DSMZ collection.</title>
        <authorList>
            <person name="Nouioui I."/>
        </authorList>
    </citation>
    <scope>NUCLEOTIDE SEQUENCE [LARGE SCALE GENOMIC DNA]</scope>
    <source>
        <strain evidence="3">DSM 41886</strain>
    </source>
</reference>
<evidence type="ECO:0000313" key="2">
    <source>
        <dbReference type="EMBL" id="MDT0443860.1"/>
    </source>
</evidence>
<proteinExistence type="predicted"/>
<evidence type="ECO:0000313" key="3">
    <source>
        <dbReference type="Proteomes" id="UP001183615"/>
    </source>
</evidence>
<dbReference type="EMBL" id="JAVREV010000007">
    <property type="protein sequence ID" value="MDT0443860.1"/>
    <property type="molecule type" value="Genomic_DNA"/>
</dbReference>
<keyword evidence="3" id="KW-1185">Reference proteome</keyword>
<organism evidence="2 3">
    <name type="scientific">Streptomyces johnsoniae</name>
    <dbReference type="NCBI Taxonomy" id="3075532"/>
    <lineage>
        <taxon>Bacteria</taxon>
        <taxon>Bacillati</taxon>
        <taxon>Actinomycetota</taxon>
        <taxon>Actinomycetes</taxon>
        <taxon>Kitasatosporales</taxon>
        <taxon>Streptomycetaceae</taxon>
        <taxon>Streptomyces</taxon>
    </lineage>
</organism>
<gene>
    <name evidence="2" type="ORF">RM779_14855</name>
</gene>
<name>A0ABU2S4G9_9ACTN</name>
<dbReference type="InterPro" id="IPR007278">
    <property type="entry name" value="DUF397"/>
</dbReference>